<feature type="compositionally biased region" description="Polar residues" evidence="8">
    <location>
        <begin position="107"/>
        <end position="116"/>
    </location>
</feature>
<organism evidence="10 11">
    <name type="scientific">Streptomyces spongiicola</name>
    <dbReference type="NCBI Taxonomy" id="1690221"/>
    <lineage>
        <taxon>Bacteria</taxon>
        <taxon>Bacillati</taxon>
        <taxon>Actinomycetota</taxon>
        <taxon>Actinomycetes</taxon>
        <taxon>Kitasatosporales</taxon>
        <taxon>Streptomycetaceae</taxon>
        <taxon>Streptomyces</taxon>
    </lineage>
</organism>
<comment type="caution">
    <text evidence="10">The sequence shown here is derived from an EMBL/GenBank/DDBJ whole genome shotgun (WGS) entry which is preliminary data.</text>
</comment>
<evidence type="ECO:0000256" key="2">
    <source>
        <dbReference type="ARBA" id="ARBA00008640"/>
    </source>
</evidence>
<accession>A0A388SX48</accession>
<dbReference type="Proteomes" id="UP000265354">
    <property type="component" value="Unassembled WGS sequence"/>
</dbReference>
<dbReference type="Pfam" id="PF09335">
    <property type="entry name" value="VTT_dom"/>
    <property type="match status" value="1"/>
</dbReference>
<dbReference type="InterPro" id="IPR015414">
    <property type="entry name" value="TMEM64"/>
</dbReference>
<proteinExistence type="inferred from homology"/>
<dbReference type="EMBL" id="BGZL01000004">
    <property type="protein sequence ID" value="GBQ00431.1"/>
    <property type="molecule type" value="Genomic_DNA"/>
</dbReference>
<feature type="compositionally biased region" description="Pro residues" evidence="8">
    <location>
        <begin position="1"/>
        <end position="14"/>
    </location>
</feature>
<dbReference type="PANTHER" id="PTHR12677">
    <property type="entry name" value="GOLGI APPARATUS MEMBRANE PROTEIN TVP38-RELATED"/>
    <property type="match status" value="1"/>
</dbReference>
<evidence type="ECO:0000256" key="7">
    <source>
        <dbReference type="RuleBase" id="RU366058"/>
    </source>
</evidence>
<sequence length="340" mass="33571">MNHPAVPPSTPRRPPSTAARETDPPPSAGAERPPSDATPGAASGTASGVTPGTASGTALGVTPGTASGTALGVTPDAIPGAIPGTASDATPDATSGMIPGMIPGVTEHTTPGTTSDAPPAGTGPARTAWTRLAVLVVLLAALASWVALGGADLLRDVRQWVDSLGLWGPVVFAICYALAVTALLPGSVLTASAGALFGLTVGTSAVLAGATAGAALSFGLARWLGRPAVARYAGSGRLARLDSYLTRRGFAAVLLVRLVPLFPFSVINYGAGVAGVRFSSYLAATALGIIPGTVVYTGLGGSLGDPASPALWIALGGLLVLSAGGWWTARLVRSRSGELT</sequence>
<feature type="domain" description="VTT" evidence="9">
    <location>
        <begin position="184"/>
        <end position="300"/>
    </location>
</feature>
<feature type="transmembrane region" description="Helical" evidence="7">
    <location>
        <begin position="132"/>
        <end position="154"/>
    </location>
</feature>
<protein>
    <recommendedName>
        <fullName evidence="7">TVP38/TMEM64 family membrane protein</fullName>
    </recommendedName>
</protein>
<feature type="region of interest" description="Disordered" evidence="8">
    <location>
        <begin position="79"/>
        <end position="123"/>
    </location>
</feature>
<feature type="compositionally biased region" description="Low complexity" evidence="8">
    <location>
        <begin position="37"/>
        <end position="58"/>
    </location>
</feature>
<name>A0A388SX48_9ACTN</name>
<evidence type="ECO:0000256" key="5">
    <source>
        <dbReference type="ARBA" id="ARBA00022989"/>
    </source>
</evidence>
<keyword evidence="5 7" id="KW-1133">Transmembrane helix</keyword>
<feature type="transmembrane region" description="Helical" evidence="7">
    <location>
        <begin position="250"/>
        <end position="269"/>
    </location>
</feature>
<evidence type="ECO:0000256" key="4">
    <source>
        <dbReference type="ARBA" id="ARBA00022692"/>
    </source>
</evidence>
<evidence type="ECO:0000313" key="11">
    <source>
        <dbReference type="Proteomes" id="UP000265354"/>
    </source>
</evidence>
<evidence type="ECO:0000313" key="10">
    <source>
        <dbReference type="EMBL" id="GBQ00431.1"/>
    </source>
</evidence>
<evidence type="ECO:0000256" key="3">
    <source>
        <dbReference type="ARBA" id="ARBA00022475"/>
    </source>
</evidence>
<comment type="subcellular location">
    <subcellularLocation>
        <location evidence="1 7">Cell membrane</location>
        <topology evidence="1 7">Multi-pass membrane protein</topology>
    </subcellularLocation>
</comment>
<feature type="transmembrane region" description="Helical" evidence="7">
    <location>
        <begin position="196"/>
        <end position="221"/>
    </location>
</feature>
<feature type="transmembrane region" description="Helical" evidence="7">
    <location>
        <begin position="281"/>
        <end position="299"/>
    </location>
</feature>
<comment type="similarity">
    <text evidence="2 7">Belongs to the TVP38/TMEM64 family.</text>
</comment>
<evidence type="ECO:0000259" key="9">
    <source>
        <dbReference type="Pfam" id="PF09335"/>
    </source>
</evidence>
<keyword evidence="4 7" id="KW-0812">Transmembrane</keyword>
<dbReference type="PANTHER" id="PTHR12677:SF58">
    <property type="entry name" value="TVP38_TMEM64 FAMILY MEMBRANE PROTEIN RV0625C"/>
    <property type="match status" value="1"/>
</dbReference>
<keyword evidence="3 7" id="KW-1003">Cell membrane</keyword>
<dbReference type="InterPro" id="IPR032816">
    <property type="entry name" value="VTT_dom"/>
</dbReference>
<evidence type="ECO:0000256" key="1">
    <source>
        <dbReference type="ARBA" id="ARBA00004651"/>
    </source>
</evidence>
<keyword evidence="6 7" id="KW-0472">Membrane</keyword>
<dbReference type="AlphaFoldDB" id="A0A388SX48"/>
<gene>
    <name evidence="10" type="ORF">SSP531S_18470</name>
</gene>
<reference evidence="10 11" key="1">
    <citation type="submission" date="2018-07" db="EMBL/GenBank/DDBJ databases">
        <title>Whole Genome Shotgun Sequence of Streptomyces spongiicola strain 531S.</title>
        <authorList>
            <person name="Dohra H."/>
            <person name="Kodani S."/>
        </authorList>
    </citation>
    <scope>NUCLEOTIDE SEQUENCE [LARGE SCALE GENOMIC DNA]</scope>
    <source>
        <strain evidence="10 11">531S</strain>
    </source>
</reference>
<evidence type="ECO:0000256" key="8">
    <source>
        <dbReference type="SAM" id="MobiDB-lite"/>
    </source>
</evidence>
<feature type="transmembrane region" description="Helical" evidence="7">
    <location>
        <begin position="311"/>
        <end position="329"/>
    </location>
</feature>
<feature type="transmembrane region" description="Helical" evidence="7">
    <location>
        <begin position="166"/>
        <end position="184"/>
    </location>
</feature>
<feature type="region of interest" description="Disordered" evidence="8">
    <location>
        <begin position="1"/>
        <end position="61"/>
    </location>
</feature>
<evidence type="ECO:0000256" key="6">
    <source>
        <dbReference type="ARBA" id="ARBA00023136"/>
    </source>
</evidence>
<dbReference type="GO" id="GO:0005886">
    <property type="term" value="C:plasma membrane"/>
    <property type="evidence" value="ECO:0007669"/>
    <property type="project" value="UniProtKB-SubCell"/>
</dbReference>